<proteinExistence type="predicted"/>
<feature type="transmembrane region" description="Helical" evidence="1">
    <location>
        <begin position="118"/>
        <end position="142"/>
    </location>
</feature>
<feature type="transmembrane region" description="Helical" evidence="1">
    <location>
        <begin position="6"/>
        <end position="27"/>
    </location>
</feature>
<reference evidence="2 3" key="1">
    <citation type="journal article" date="2019" name="Genome Biol. Evol.">
        <title>Day and night: Metabolic profiles and evolutionary relationships of six axenic non-marine cyanobacteria.</title>
        <authorList>
            <person name="Will S.E."/>
            <person name="Henke P."/>
            <person name="Boedeker C."/>
            <person name="Huang S."/>
            <person name="Brinkmann H."/>
            <person name="Rohde M."/>
            <person name="Jarek M."/>
            <person name="Friedl T."/>
            <person name="Seufert S."/>
            <person name="Schumacher M."/>
            <person name="Overmann J."/>
            <person name="Neumann-Schaal M."/>
            <person name="Petersen J."/>
        </authorList>
    </citation>
    <scope>NUCLEOTIDE SEQUENCE [LARGE SCALE GENOMIC DNA]</scope>
    <source>
        <strain evidence="2 3">SAG 39.79</strain>
    </source>
</reference>
<evidence type="ECO:0000256" key="1">
    <source>
        <dbReference type="SAM" id="Phobius"/>
    </source>
</evidence>
<name>A0AB37US21_9CYAN</name>
<dbReference type="EMBL" id="RSCK01000003">
    <property type="protein sequence ID" value="RUT14192.1"/>
    <property type="molecule type" value="Genomic_DNA"/>
</dbReference>
<feature type="transmembrane region" description="Helical" evidence="1">
    <location>
        <begin position="148"/>
        <end position="169"/>
    </location>
</feature>
<dbReference type="Proteomes" id="UP000282574">
    <property type="component" value="Unassembled WGS sequence"/>
</dbReference>
<feature type="transmembrane region" description="Helical" evidence="1">
    <location>
        <begin position="64"/>
        <end position="83"/>
    </location>
</feature>
<keyword evidence="1" id="KW-0472">Membrane</keyword>
<sequence length="201" mass="22092">MPPPQITTLIGGLAAIAQIILAQLIYWEYSQKNLSISTAKHLPVSERTISKLELTDCLFSPARVWSLGLLTLVLYGLLGFHFAVVGARLWVWALAVLINYWNLANLRQRRFSTRHKNYLVKALLAAHIMPSAVAIAGIVWASIQNLPIYLPVALGLATGINSVVMMAMFTELFGRSKAVTLVTGVSYLGFVLGFILQQVSL</sequence>
<accession>A0AB37US21</accession>
<feature type="transmembrane region" description="Helical" evidence="1">
    <location>
        <begin position="178"/>
        <end position="196"/>
    </location>
</feature>
<comment type="caution">
    <text evidence="2">The sequence shown here is derived from an EMBL/GenBank/DDBJ whole genome shotgun (WGS) entry which is preliminary data.</text>
</comment>
<keyword evidence="1" id="KW-0812">Transmembrane</keyword>
<keyword evidence="1" id="KW-1133">Transmembrane helix</keyword>
<dbReference type="AlphaFoldDB" id="A0AB37US21"/>
<evidence type="ECO:0000313" key="2">
    <source>
        <dbReference type="EMBL" id="RUT14192.1"/>
    </source>
</evidence>
<dbReference type="RefSeq" id="WP_106165988.1">
    <property type="nucleotide sequence ID" value="NZ_JAVKZF010000005.1"/>
</dbReference>
<gene>
    <name evidence="2" type="ORF">DSM107010_06750</name>
</gene>
<feature type="transmembrane region" description="Helical" evidence="1">
    <location>
        <begin position="89"/>
        <end position="106"/>
    </location>
</feature>
<keyword evidence="3" id="KW-1185">Reference proteome</keyword>
<protein>
    <submittedName>
        <fullName evidence="2">Uncharacterized protein</fullName>
    </submittedName>
</protein>
<organism evidence="2 3">
    <name type="scientific">Chroococcidiopsis cubana SAG 39.79</name>
    <dbReference type="NCBI Taxonomy" id="388085"/>
    <lineage>
        <taxon>Bacteria</taxon>
        <taxon>Bacillati</taxon>
        <taxon>Cyanobacteriota</taxon>
        <taxon>Cyanophyceae</taxon>
        <taxon>Chroococcidiopsidales</taxon>
        <taxon>Chroococcidiopsidaceae</taxon>
        <taxon>Chroococcidiopsis</taxon>
    </lineage>
</organism>
<evidence type="ECO:0000313" key="3">
    <source>
        <dbReference type="Proteomes" id="UP000282574"/>
    </source>
</evidence>